<dbReference type="PANTHER" id="PTHR44757:SF2">
    <property type="entry name" value="BIOFILM ARCHITECTURE MAINTENANCE PROTEIN MBAA"/>
    <property type="match status" value="1"/>
</dbReference>
<dbReference type="CDD" id="cd01949">
    <property type="entry name" value="GGDEF"/>
    <property type="match status" value="1"/>
</dbReference>
<dbReference type="SMART" id="SM00052">
    <property type="entry name" value="EAL"/>
    <property type="match status" value="1"/>
</dbReference>
<comment type="caution">
    <text evidence="3">The sequence shown here is derived from an EMBL/GenBank/DDBJ whole genome shotgun (WGS) entry which is preliminary data.</text>
</comment>
<dbReference type="SMART" id="SM00065">
    <property type="entry name" value="GAF"/>
    <property type="match status" value="2"/>
</dbReference>
<dbReference type="SUPFAM" id="SSF55781">
    <property type="entry name" value="GAF domain-like"/>
    <property type="match status" value="2"/>
</dbReference>
<dbReference type="InterPro" id="IPR000160">
    <property type="entry name" value="GGDEF_dom"/>
</dbReference>
<evidence type="ECO:0000259" key="2">
    <source>
        <dbReference type="PROSITE" id="PS50887"/>
    </source>
</evidence>
<dbReference type="Gene3D" id="3.20.20.450">
    <property type="entry name" value="EAL domain"/>
    <property type="match status" value="1"/>
</dbReference>
<evidence type="ECO:0000313" key="3">
    <source>
        <dbReference type="EMBL" id="ROQ00416.1"/>
    </source>
</evidence>
<evidence type="ECO:0000259" key="1">
    <source>
        <dbReference type="PROSITE" id="PS50883"/>
    </source>
</evidence>
<dbReference type="Gene3D" id="3.30.70.270">
    <property type="match status" value="1"/>
</dbReference>
<dbReference type="InterPro" id="IPR043128">
    <property type="entry name" value="Rev_trsase/Diguanyl_cyclase"/>
</dbReference>
<dbReference type="Pfam" id="PF00990">
    <property type="entry name" value="GGDEF"/>
    <property type="match status" value="1"/>
</dbReference>
<proteinExistence type="predicted"/>
<dbReference type="AlphaFoldDB" id="A0A3N1MGX0"/>
<dbReference type="SUPFAM" id="SSF55073">
    <property type="entry name" value="Nucleotide cyclase"/>
    <property type="match status" value="1"/>
</dbReference>
<accession>A0A3N1MGX0</accession>
<dbReference type="CDD" id="cd01948">
    <property type="entry name" value="EAL"/>
    <property type="match status" value="1"/>
</dbReference>
<dbReference type="PROSITE" id="PS50883">
    <property type="entry name" value="EAL"/>
    <property type="match status" value="1"/>
</dbReference>
<feature type="domain" description="GGDEF" evidence="2">
    <location>
        <begin position="468"/>
        <end position="601"/>
    </location>
</feature>
<dbReference type="Pfam" id="PF13185">
    <property type="entry name" value="GAF_2"/>
    <property type="match status" value="2"/>
</dbReference>
<dbReference type="Pfam" id="PF00563">
    <property type="entry name" value="EAL"/>
    <property type="match status" value="1"/>
</dbReference>
<keyword evidence="4" id="KW-1185">Reference proteome</keyword>
<dbReference type="Proteomes" id="UP000278222">
    <property type="component" value="Unassembled WGS sequence"/>
</dbReference>
<evidence type="ECO:0000313" key="4">
    <source>
        <dbReference type="Proteomes" id="UP000278222"/>
    </source>
</evidence>
<feature type="domain" description="EAL" evidence="1">
    <location>
        <begin position="610"/>
        <end position="868"/>
    </location>
</feature>
<organism evidence="3 4">
    <name type="scientific">Stella humosa</name>
    <dbReference type="NCBI Taxonomy" id="94"/>
    <lineage>
        <taxon>Bacteria</taxon>
        <taxon>Pseudomonadati</taxon>
        <taxon>Pseudomonadota</taxon>
        <taxon>Alphaproteobacteria</taxon>
        <taxon>Rhodospirillales</taxon>
        <taxon>Stellaceae</taxon>
        <taxon>Stella</taxon>
    </lineage>
</organism>
<dbReference type="InterPro" id="IPR052155">
    <property type="entry name" value="Biofilm_reg_signaling"/>
</dbReference>
<dbReference type="Gene3D" id="3.30.450.40">
    <property type="match status" value="2"/>
</dbReference>
<protein>
    <submittedName>
        <fullName evidence="3">Diguanylate cyclase (GGDEF)-like protein</fullName>
    </submittedName>
</protein>
<dbReference type="InterPro" id="IPR001633">
    <property type="entry name" value="EAL_dom"/>
</dbReference>
<dbReference type="SMART" id="SM00267">
    <property type="entry name" value="GGDEF"/>
    <property type="match status" value="1"/>
</dbReference>
<dbReference type="NCBIfam" id="TIGR00254">
    <property type="entry name" value="GGDEF"/>
    <property type="match status" value="1"/>
</dbReference>
<gene>
    <name evidence="3" type="ORF">EDC65_2213</name>
</gene>
<dbReference type="InterPro" id="IPR029016">
    <property type="entry name" value="GAF-like_dom_sf"/>
</dbReference>
<dbReference type="PROSITE" id="PS50887">
    <property type="entry name" value="GGDEF"/>
    <property type="match status" value="1"/>
</dbReference>
<dbReference type="SUPFAM" id="SSF141868">
    <property type="entry name" value="EAL domain-like"/>
    <property type="match status" value="1"/>
</dbReference>
<dbReference type="EMBL" id="RJKX01000013">
    <property type="protein sequence ID" value="ROQ00416.1"/>
    <property type="molecule type" value="Genomic_DNA"/>
</dbReference>
<sequence>MRFRFEARPGWPADLPQAGTAAIVSIDPDVGGICCIAPDGQTGIGDDYVDDLSALARVAAWLYRRGRSPPTASRGARRHTPPSEAEGDLRLQYEIARILAGPSSLDQAAPALMQAIGRHLGFTVGFLRELDHRDKRLRGTTVWHEPGAALETFARRAIEGAPALGSGLAGTAWSTGRAVWIPDCRKAPAFVQVEAAVAAGLRKAAALPIFTGGEFFGVLSFVGNEIEEERPSRMALLAAVGGQIGQFLKHRAQSAEIARLDRLYALLARVTHFARQAQGRQELFDGICRITVEDGGLGLAAISAYDPAIGEVSFVAGCGEGFDALVSAPPLPILRTAPERLDEVSRAVLEMRPVLNDNLAGTPELGGPRRRSIVAMGYQSSVALPLVQDDQVSGVFVVFSRERTFFTPRLIELLGDVTHEIAYAQDHLSNLDRIAYLAHHDELTQLPNRTLFQERLNQALIAARRSETPLAVIFIDLRHLREINDAYRREAGDVLLRAFAQRLAAIVERPENLARMEGGRFATFVADASDAVRVANLIERAAREMVTLPFSVNGQLVRMSAVVGIAIFPADGTDVGTLLANVEVAALRAKESNRPYHFYDPSLNAQVARSLELQSALRRATDCQEFELHYQPKVDTRTRALVGLEALIRWTDPQRGIVPPGVFVPVLEEIGLIGQVGEWVVRRALAQQREWLRMGLVPPRIAVNVSVRQLQSPEFAAEIGRVLQDFPDIHGASPGGLDIEVTESVAMDDPAACARRLADLRRLAIGIAIDDFGTGHSSLAYLTTLPAQALKIDRSFIAGLLVTSEARTIVQTIISLAHALRMQVIAEGVESEDQAAMLAEMGCDQMQGYLCGRPQPATAIEALLRRTERP</sequence>
<name>A0A3N1MGX0_9PROT</name>
<dbReference type="InterPro" id="IPR035919">
    <property type="entry name" value="EAL_sf"/>
</dbReference>
<reference evidence="3 4" key="1">
    <citation type="submission" date="2018-11" db="EMBL/GenBank/DDBJ databases">
        <title>Genomic Encyclopedia of Type Strains, Phase IV (KMG-IV): sequencing the most valuable type-strain genomes for metagenomic binning, comparative biology and taxonomic classification.</title>
        <authorList>
            <person name="Goeker M."/>
        </authorList>
    </citation>
    <scope>NUCLEOTIDE SEQUENCE [LARGE SCALE GENOMIC DNA]</scope>
    <source>
        <strain evidence="3 4">DSM 5900</strain>
    </source>
</reference>
<dbReference type="InterPro" id="IPR029787">
    <property type="entry name" value="Nucleotide_cyclase"/>
</dbReference>
<dbReference type="PANTHER" id="PTHR44757">
    <property type="entry name" value="DIGUANYLATE CYCLASE DGCP"/>
    <property type="match status" value="1"/>
</dbReference>
<dbReference type="InterPro" id="IPR003018">
    <property type="entry name" value="GAF"/>
</dbReference>